<feature type="region of interest" description="Disordered" evidence="1">
    <location>
        <begin position="1"/>
        <end position="51"/>
    </location>
</feature>
<organism evidence="3 4">
    <name type="scientific">Smittium angustum</name>
    <dbReference type="NCBI Taxonomy" id="133377"/>
    <lineage>
        <taxon>Eukaryota</taxon>
        <taxon>Fungi</taxon>
        <taxon>Fungi incertae sedis</taxon>
        <taxon>Zoopagomycota</taxon>
        <taxon>Kickxellomycotina</taxon>
        <taxon>Harpellomycetes</taxon>
        <taxon>Harpellales</taxon>
        <taxon>Legeriomycetaceae</taxon>
        <taxon>Smittium</taxon>
    </lineage>
</organism>
<feature type="domain" description="Pleckstrin homology" evidence="2">
    <location>
        <begin position="1054"/>
        <end position="1116"/>
    </location>
</feature>
<dbReference type="GO" id="GO:0032065">
    <property type="term" value="P:maintenance of protein location in cell cortex"/>
    <property type="evidence" value="ECO:0007669"/>
    <property type="project" value="InterPro"/>
</dbReference>
<feature type="region of interest" description="Disordered" evidence="1">
    <location>
        <begin position="93"/>
        <end position="134"/>
    </location>
</feature>
<feature type="region of interest" description="Disordered" evidence="1">
    <location>
        <begin position="995"/>
        <end position="1021"/>
    </location>
</feature>
<protein>
    <recommendedName>
        <fullName evidence="2">Pleckstrin homology domain-containing protein</fullName>
    </recommendedName>
</protein>
<dbReference type="GO" id="GO:0005938">
    <property type="term" value="C:cell cortex"/>
    <property type="evidence" value="ECO:0007669"/>
    <property type="project" value="InterPro"/>
</dbReference>
<dbReference type="InterPro" id="IPR024774">
    <property type="entry name" value="PH_dom-Mcp5-type"/>
</dbReference>
<feature type="compositionally biased region" description="Basic and acidic residues" evidence="1">
    <location>
        <begin position="999"/>
        <end position="1020"/>
    </location>
</feature>
<sequence length="1200" mass="136136">MTFPKSPKLSASHMSPSPHISQSPNSSTSNSDSEIAPQPSSPAAPNLLNTPHLHTFSLLPQKPNTKTFTGPGSYFPPRIKKLFYSKPKSIPNFPKFRRSSKSKKNFLYKKNSSGNSISSKKHINSDSPESINNSDDWEYVDYPHLDDKPQASLPPPLHNPLLKKHSNLKNTNNFHSRSPINSEHLYSTSKISRKSLRNSALLNNPDILNSFQKLQHSNDQKNAQIHLLKEILNSYNQTLSLKSINNFDSASETSFNINTRHTSALDDFGLFQEEYKNTKKHLSVMNNKKLKHNRPVSVSSLSTSHPKKRSNSLSVHISAYKNHPSNISFINKISNKPLELLTSKPTIDTLTAEPQNSNSSISGLQDKDTKLPEYYTTPAKVTDIEKKLSLSIKYGRELIQLLNTLNTFENENIPDKYSAHKTQTSSLDLEKIFHFAENADQNRKFSFSFGSKNSSQISDINSIKSEFNKVIFDNYILNEFLEKRRTNAQHYKKAYSSVISDILGSNESQDTSKNKILDNDKVHLYQNTTHSSHEFKIDIDNNDSEDIDNKQLLTRGEQSDEKLAIKSLAILKRLSYSKLNYGNDQHESENPLVTELSNLELHLNAIISKKHEESKKSSLLYKKLNKAKEQMFLLETKMKKLADIAKYMINDVQRSEASSSSDEYAVLKTRFSNFENQNLLKNGPSYSSDYEISSLSNNRTSRHTNRKSLYYSIDEIPEIKVDQYLMSFSNETKDDISVNYRTSQYNGTAVKTNDSTIPNKEISFCENQNGKSNLKTHTSPEQKKGFYMNVPERTTSYNEDEILLNLNRRLNIESHDMEKRDSGIQFKCDHAIEDLKDKNNSGLKPKEDMDKGLTVLRSLVTSTYSSFQLTGNNKSESSLGDHDKEFVNVNNSSTKPETIDRVGLESQDIKVSKIHKNDHAESDVDTKEEELLSQENIQVNPDSAIVKSISRAMVGSYMYKFPSTQSTIQGDSGIGLRYFWIHPYSKLLNWSKNPPSGRVVDRSVNEEKEFDSGKSRDKAGLKGSSDLNVSFDVGAKQPRFNGAKMERHSVAVMNTSKIKSMYIDHVRIVADHQTAHFGDLPSYSIVVMSLEKSLKIKSLDMKTHDMWYLALSYIQTRNVIVSNPVSFPLSSNPISRKKASKEIEPKKRRSMMDNIRTSLFKKELKINTKPSLYSLPPIPNINIDLREKLQGEIVVNGGNS</sequence>
<keyword evidence="4" id="KW-1185">Reference proteome</keyword>
<evidence type="ECO:0000313" key="4">
    <source>
        <dbReference type="Proteomes" id="UP000245591"/>
    </source>
</evidence>
<proteinExistence type="predicted"/>
<evidence type="ECO:0000259" key="2">
    <source>
        <dbReference type="Pfam" id="PF12814"/>
    </source>
</evidence>
<name>A0A2U1JEG7_SMIAN</name>
<gene>
    <name evidence="3" type="ORF">BB558_000434</name>
</gene>
<accession>A0A2U1JEG7</accession>
<dbReference type="Pfam" id="PF12814">
    <property type="entry name" value="Mcp5_PH"/>
    <property type="match status" value="2"/>
</dbReference>
<dbReference type="Proteomes" id="UP000245591">
    <property type="component" value="Unassembled WGS sequence"/>
</dbReference>
<reference evidence="3 4" key="1">
    <citation type="journal article" date="2018" name="MBio">
        <title>Comparative Genomics Reveals the Core Gene Toolbox for the Fungus-Insect Symbiosis.</title>
        <authorList>
            <person name="Wang Y."/>
            <person name="Stata M."/>
            <person name="Wang W."/>
            <person name="Stajich J.E."/>
            <person name="White M.M."/>
            <person name="Moncalvo J.M."/>
        </authorList>
    </citation>
    <scope>NUCLEOTIDE SEQUENCE [LARGE SCALE GENOMIC DNA]</scope>
    <source>
        <strain evidence="3 4">AUS-126-30</strain>
    </source>
</reference>
<dbReference type="GO" id="GO:0005543">
    <property type="term" value="F:phospholipid binding"/>
    <property type="evidence" value="ECO:0007669"/>
    <property type="project" value="InterPro"/>
</dbReference>
<dbReference type="AlphaFoldDB" id="A0A2U1JEG7"/>
<feature type="compositionally biased region" description="Low complexity" evidence="1">
    <location>
        <begin position="109"/>
        <end position="118"/>
    </location>
</feature>
<feature type="domain" description="Pleckstrin homology" evidence="2">
    <location>
        <begin position="945"/>
        <end position="997"/>
    </location>
</feature>
<dbReference type="EMBL" id="MBFU01000019">
    <property type="protein sequence ID" value="PWA03388.1"/>
    <property type="molecule type" value="Genomic_DNA"/>
</dbReference>
<feature type="compositionally biased region" description="Low complexity" evidence="1">
    <location>
        <begin position="15"/>
        <end position="33"/>
    </location>
</feature>
<feature type="compositionally biased region" description="Basic residues" evidence="1">
    <location>
        <begin position="95"/>
        <end position="107"/>
    </location>
</feature>
<evidence type="ECO:0000313" key="3">
    <source>
        <dbReference type="EMBL" id="PWA03388.1"/>
    </source>
</evidence>
<comment type="caution">
    <text evidence="3">The sequence shown here is derived from an EMBL/GenBank/DDBJ whole genome shotgun (WGS) entry which is preliminary data.</text>
</comment>
<evidence type="ECO:0000256" key="1">
    <source>
        <dbReference type="SAM" id="MobiDB-lite"/>
    </source>
</evidence>